<feature type="non-terminal residue" evidence="2">
    <location>
        <position position="1"/>
    </location>
</feature>
<proteinExistence type="predicted"/>
<dbReference type="AlphaFoldDB" id="A0A0K2SXW6"/>
<feature type="compositionally biased region" description="Polar residues" evidence="1">
    <location>
        <begin position="1"/>
        <end position="11"/>
    </location>
</feature>
<feature type="region of interest" description="Disordered" evidence="1">
    <location>
        <begin position="1"/>
        <end position="57"/>
    </location>
</feature>
<evidence type="ECO:0000313" key="2">
    <source>
        <dbReference type="EMBL" id="CDW18623.1"/>
    </source>
</evidence>
<accession>A0A0K2SXW6</accession>
<reference evidence="2" key="1">
    <citation type="submission" date="2014-05" db="EMBL/GenBank/DDBJ databases">
        <authorList>
            <person name="Chronopoulou M."/>
        </authorList>
    </citation>
    <scope>NUCLEOTIDE SEQUENCE</scope>
    <source>
        <tissue evidence="2">Whole organism</tissue>
    </source>
</reference>
<name>A0A0K2SXW6_LEPSM</name>
<dbReference type="OrthoDB" id="1939344at2759"/>
<feature type="compositionally biased region" description="Low complexity" evidence="1">
    <location>
        <begin position="16"/>
        <end position="45"/>
    </location>
</feature>
<protein>
    <submittedName>
        <fullName evidence="2">Leucinerich repeatcontaining protein 49like [Acyrthosiphon pisum]</fullName>
    </submittedName>
</protein>
<dbReference type="EMBL" id="HACA01001262">
    <property type="protein sequence ID" value="CDW18623.1"/>
    <property type="molecule type" value="Transcribed_RNA"/>
</dbReference>
<sequence length="496" mass="56163">QKTTVENSNPPSRIMSRQTSRSSLVSSNKLQVPSNSRSSNPGSPNKLKNSKSEPENLKASNINGMLQRFLEFENRHFVLQQRFISMSKEVGTLDQNTTDFKAVTPNIRGFRSQNRKIGFFTSPESLINRNMNSSHEEICGLVSDSSSSSSTTDGSSSEDNMEEDNRTLFPSLSRSPRMKNKKDYYNNRCVPSPSLASTTSAITSSPSYNAISPSISDTDIGTGRTSEQGRDYLIELDGDLLAVYGYQSLKFLDRPWNKNRAAKATTVQFNFVSFDELIPYLAKFRITFPNVIHFRFVETGLHCLGQLNALSGLQGITSLQIEEDGNPIILKSEWKLYAIYRLEHWGLRIINNEEITEKNIILANKMYGSLGELAVLVTPPSTMTNIIKKLDMFLPFSTKEELAFIDKNPVLKEIMVKESLQYKPSNQADPIKGKHLKLLTNLTDISHSAFHKFGRFEDEWLGILPILIKRIVTQFSDIRRYKKESLCRLQRSEILN</sequence>
<feature type="compositionally biased region" description="Low complexity" evidence="1">
    <location>
        <begin position="143"/>
        <end position="157"/>
    </location>
</feature>
<evidence type="ECO:0000256" key="1">
    <source>
        <dbReference type="SAM" id="MobiDB-lite"/>
    </source>
</evidence>
<feature type="region of interest" description="Disordered" evidence="1">
    <location>
        <begin position="141"/>
        <end position="186"/>
    </location>
</feature>
<organism evidence="2">
    <name type="scientific">Lepeophtheirus salmonis</name>
    <name type="common">Salmon louse</name>
    <name type="synonym">Caligus salmonis</name>
    <dbReference type="NCBI Taxonomy" id="72036"/>
    <lineage>
        <taxon>Eukaryota</taxon>
        <taxon>Metazoa</taxon>
        <taxon>Ecdysozoa</taxon>
        <taxon>Arthropoda</taxon>
        <taxon>Crustacea</taxon>
        <taxon>Multicrustacea</taxon>
        <taxon>Hexanauplia</taxon>
        <taxon>Copepoda</taxon>
        <taxon>Siphonostomatoida</taxon>
        <taxon>Caligidae</taxon>
        <taxon>Lepeophtheirus</taxon>
    </lineage>
</organism>